<dbReference type="GO" id="GO:0004252">
    <property type="term" value="F:serine-type endopeptidase activity"/>
    <property type="evidence" value="ECO:0007669"/>
    <property type="project" value="TreeGrafter"/>
</dbReference>
<feature type="domain" description="Protease Do-like PDZ" evidence="4">
    <location>
        <begin position="1"/>
        <end position="60"/>
    </location>
</feature>
<gene>
    <name evidence="5" type="ORF">Vretimale_499</name>
</gene>
<accession>A0A8J4FYF5</accession>
<dbReference type="InterPro" id="IPR041517">
    <property type="entry name" value="DEGP_PDZ"/>
</dbReference>
<evidence type="ECO:0000313" key="5">
    <source>
        <dbReference type="EMBL" id="GIL94249.1"/>
    </source>
</evidence>
<dbReference type="PANTHER" id="PTHR45980">
    <property type="match status" value="1"/>
</dbReference>
<dbReference type="PANTHER" id="PTHR45980:SF18">
    <property type="entry name" value="PROTEASE DO-LIKE 9"/>
    <property type="match status" value="1"/>
</dbReference>
<organism evidence="5 6">
    <name type="scientific">Volvox reticuliferus</name>
    <dbReference type="NCBI Taxonomy" id="1737510"/>
    <lineage>
        <taxon>Eukaryota</taxon>
        <taxon>Viridiplantae</taxon>
        <taxon>Chlorophyta</taxon>
        <taxon>core chlorophytes</taxon>
        <taxon>Chlorophyceae</taxon>
        <taxon>CS clade</taxon>
        <taxon>Chlamydomonadales</taxon>
        <taxon>Volvocaceae</taxon>
        <taxon>Volvox</taxon>
    </lineage>
</organism>
<keyword evidence="3" id="KW-0720">Serine protease</keyword>
<dbReference type="EMBL" id="BNCQ01000001">
    <property type="protein sequence ID" value="GIL94249.1"/>
    <property type="molecule type" value="Genomic_DNA"/>
</dbReference>
<keyword evidence="1" id="KW-0645">Protease</keyword>
<evidence type="ECO:0000256" key="1">
    <source>
        <dbReference type="ARBA" id="ARBA00022670"/>
    </source>
</evidence>
<feature type="non-terminal residue" evidence="5">
    <location>
        <position position="102"/>
    </location>
</feature>
<dbReference type="Gene3D" id="3.20.190.20">
    <property type="match status" value="1"/>
</dbReference>
<evidence type="ECO:0000256" key="2">
    <source>
        <dbReference type="ARBA" id="ARBA00022801"/>
    </source>
</evidence>
<name>A0A8J4FYF5_9CHLO</name>
<dbReference type="Proteomes" id="UP000722791">
    <property type="component" value="Unassembled WGS sequence"/>
</dbReference>
<evidence type="ECO:0000256" key="3">
    <source>
        <dbReference type="ARBA" id="ARBA00022825"/>
    </source>
</evidence>
<sequence>VNGVKVHNLAHLARLVEQCDSDYIRFDLEWKKVIVLHTSSGRAATPDILSINCIPAAASQGLLEEDPQLPADLTLLCQPSMADSEIVGDDEAVAVGERQARL</sequence>
<evidence type="ECO:0000259" key="4">
    <source>
        <dbReference type="Pfam" id="PF17815"/>
    </source>
</evidence>
<keyword evidence="2" id="KW-0378">Hydrolase</keyword>
<dbReference type="Pfam" id="PF17815">
    <property type="entry name" value="PDZ_3"/>
    <property type="match status" value="1"/>
</dbReference>
<protein>
    <recommendedName>
        <fullName evidence="4">Protease Do-like PDZ domain-containing protein</fullName>
    </recommendedName>
</protein>
<dbReference type="AlphaFoldDB" id="A0A8J4FYF5"/>
<dbReference type="GO" id="GO:0006508">
    <property type="term" value="P:proteolysis"/>
    <property type="evidence" value="ECO:0007669"/>
    <property type="project" value="UniProtKB-KW"/>
</dbReference>
<reference evidence="5" key="1">
    <citation type="journal article" date="2021" name="Proc. Natl. Acad. Sci. U.S.A.">
        <title>Three genomes in the algal genus Volvox reveal the fate of a haploid sex-determining region after a transition to homothallism.</title>
        <authorList>
            <person name="Yamamoto K."/>
            <person name="Hamaji T."/>
            <person name="Kawai-Toyooka H."/>
            <person name="Matsuzaki R."/>
            <person name="Takahashi F."/>
            <person name="Nishimura Y."/>
            <person name="Kawachi M."/>
            <person name="Noguchi H."/>
            <person name="Minakuchi Y."/>
            <person name="Umen J.G."/>
            <person name="Toyoda A."/>
            <person name="Nozaki H."/>
        </authorList>
    </citation>
    <scope>NUCLEOTIDE SEQUENCE</scope>
    <source>
        <strain evidence="5">NIES-3785</strain>
    </source>
</reference>
<proteinExistence type="predicted"/>
<dbReference type="InterPro" id="IPR046449">
    <property type="entry name" value="DEGP_PDZ_sf"/>
</dbReference>
<evidence type="ECO:0000313" key="6">
    <source>
        <dbReference type="Proteomes" id="UP000722791"/>
    </source>
</evidence>
<comment type="caution">
    <text evidence="5">The sequence shown here is derived from an EMBL/GenBank/DDBJ whole genome shotgun (WGS) entry which is preliminary data.</text>
</comment>